<dbReference type="AlphaFoldDB" id="A0A3M7LC31"/>
<keyword evidence="3" id="KW-1185">Reference proteome</keyword>
<protein>
    <submittedName>
        <fullName evidence="2">Uncharacterized protein</fullName>
    </submittedName>
</protein>
<name>A0A3M7LC31_9FLAO</name>
<reference evidence="2 3" key="1">
    <citation type="submission" date="2018-08" db="EMBL/GenBank/DDBJ databases">
        <title>Chryseobacterium nematophagum: a novel matrix digesting pathogen of nematodes.</title>
        <authorList>
            <person name="Page A."/>
            <person name="Roberts M."/>
            <person name="Felix M.-A."/>
            <person name="Weir W."/>
        </authorList>
    </citation>
    <scope>NUCLEOTIDE SEQUENCE [LARGE SCALE GENOMIC DNA]</scope>
    <source>
        <strain evidence="2 3">JUb275</strain>
    </source>
</reference>
<dbReference type="Proteomes" id="UP000267524">
    <property type="component" value="Unassembled WGS sequence"/>
</dbReference>
<evidence type="ECO:0000313" key="2">
    <source>
        <dbReference type="EMBL" id="RMZ59614.1"/>
    </source>
</evidence>
<dbReference type="EMBL" id="QWIV01000013">
    <property type="protein sequence ID" value="RMZ59614.1"/>
    <property type="molecule type" value="Genomic_DNA"/>
</dbReference>
<sequence>MDTNTSTEVQATTPTEEAVVFVNSEVLAPPKASPMTGAAKIMTDQAAGMMVQDLQSFLKGFEQIGLIAVSRLANNILTYGTYFHDPSATGGVSASKGDSAQVMDVAKGNEVMRDLFKIIGDYAEVKTKITSPSTVTETQEKKSDVDSAEASTDDDPEKKKFLKLTLKEKTPEPEPEVKPEKVEKVDKSDEVEKVEKIVEEIVPLQKSEKVEVTNTIPQPLVSENLSSEDVNVSVDKTTKTESINKSIIGKLFDQLKKIKHELFKRD</sequence>
<evidence type="ECO:0000256" key="1">
    <source>
        <dbReference type="SAM" id="MobiDB-lite"/>
    </source>
</evidence>
<comment type="caution">
    <text evidence="2">The sequence shown here is derived from an EMBL/GenBank/DDBJ whole genome shotgun (WGS) entry which is preliminary data.</text>
</comment>
<evidence type="ECO:0000313" key="3">
    <source>
        <dbReference type="Proteomes" id="UP000267524"/>
    </source>
</evidence>
<organism evidence="2 3">
    <name type="scientific">Chryseobacterium nematophagum</name>
    <dbReference type="NCBI Taxonomy" id="2305228"/>
    <lineage>
        <taxon>Bacteria</taxon>
        <taxon>Pseudomonadati</taxon>
        <taxon>Bacteroidota</taxon>
        <taxon>Flavobacteriia</taxon>
        <taxon>Flavobacteriales</taxon>
        <taxon>Weeksellaceae</taxon>
        <taxon>Chryseobacterium group</taxon>
        <taxon>Chryseobacterium</taxon>
    </lineage>
</organism>
<dbReference type="RefSeq" id="WP_122546737.1">
    <property type="nucleotide sequence ID" value="NZ_QWIV01000013.1"/>
</dbReference>
<accession>A0A3M7LC31</accession>
<feature type="region of interest" description="Disordered" evidence="1">
    <location>
        <begin position="131"/>
        <end position="160"/>
    </location>
</feature>
<gene>
    <name evidence="2" type="ORF">D1632_08265</name>
</gene>
<proteinExistence type="predicted"/>